<dbReference type="InterPro" id="IPR036397">
    <property type="entry name" value="RNaseH_sf"/>
</dbReference>
<evidence type="ECO:0000256" key="6">
    <source>
        <dbReference type="ARBA" id="ARBA00022705"/>
    </source>
</evidence>
<dbReference type="SUPFAM" id="SSF88723">
    <property type="entry name" value="PIN domain-like"/>
    <property type="match status" value="1"/>
</dbReference>
<dbReference type="Gene3D" id="3.30.70.370">
    <property type="match status" value="1"/>
</dbReference>
<dbReference type="InterPro" id="IPR019760">
    <property type="entry name" value="DNA-dir_DNA_pol_A_CS"/>
</dbReference>
<evidence type="ECO:0000313" key="22">
    <source>
        <dbReference type="Proteomes" id="UP000030491"/>
    </source>
</evidence>
<dbReference type="CDD" id="cd09898">
    <property type="entry name" value="H3TH_53EXO"/>
    <property type="match status" value="1"/>
</dbReference>
<dbReference type="InterPro" id="IPR001098">
    <property type="entry name" value="DNA-dir_DNA_pol_A_palm_dom"/>
</dbReference>
<comment type="function">
    <text evidence="16">In addition to polymerase activity, this DNA polymerase exhibits 3'-5' and 5'-3' exonuclease activity.</text>
</comment>
<evidence type="ECO:0000259" key="19">
    <source>
        <dbReference type="SMART" id="SM00475"/>
    </source>
</evidence>
<keyword evidence="17" id="KW-0175">Coiled coil</keyword>
<evidence type="ECO:0000256" key="4">
    <source>
        <dbReference type="ARBA" id="ARBA00022679"/>
    </source>
</evidence>
<sequence length="1081" mass="122798">MSLKSENSKKPILLLVDGHSLAFRSYYAYSRSFEILVTANLKLKSEIKEGLAGELIIENPDEKKFNVQINKIYSRDLNYEDISYFYPENSSEKDKFFQFTLKFSPSLSKDDEKQLRKAINISLDLQNNNFEFYAELVPANRLTTDSGIPTNITYGFLKSLLENCKKHSPQGVCIAFDTKELTFRQELDPSYKANRGAPPSIFLEDIKRLENILRSQLNLPIFKLPGFEADDILGTISQKASKDNWHIKILSGDKDLFQLVDSKKDIYVLYMGSGGPFAKSSEPILMNEDGVLDKLGVVPEKVVDLKALMGDSSDNIPGVKGIGPKTAINLLSENNDLECIFETLDEINLGTKTNYNGFIKGSVLKKLENGRDSAYKSQLLATIKTNLQIENDNYFLSEVDSDNLIAKLKELELNSLVKQIDKFNSTFSEGGFQKNDQNKEEEKESKISKKVELENSENKIPKIKVNIINDHKLLDKLVKRLDKTNGIVSLDTETNSLNPIDAELIGIGLCLGEEIDDLFYIPLGHQTKQETPNQLSIEDVFSKLRTWIEDPKKEKALQNSKFDRQIFFNHGLDLKGVTFDTLIADYLLNNQEKHGLSEISFRLFGFKPPSFKETVGKNKDFSFVDIDEASIYCGYDVFLTFKIVKIFKERFSTEKDKLIKLFEEIELPLEPVLSQMEMNGIIIDVSYLEELSKELKSTLENIEAKVYELAEEIFNLSSPKQLGEILFEKLSLDKRKSRKTKTGWSTDAVVLEKLVDEHEIIQHLIKHRTLSKLLSTYIDALPNLINEKTGRVHTNFNQAATSTGRLSSSNPNLQNIPVRTEFSRRIRKAFLPEKGWKLISADYSQIELRILAHLANEEILINAFQQNDDIHSLTARLIFEKEEISADQRRVGKTINFGIIYGMGPRKLARSTGVSTEEAKDFLIKYKKRYAKVFTFLELQQRLSLSKGYVETIFGRKREFKFDKNGLGRLLGKDPYEIDLQSARKAGMEALSLLAAANAPIQGSSADIIKVAMVQLNRKFIEMSVPAKMLLQVHDELLFEAEPNSLEEITKLIKETMEGCVKLSVPLVVDIGIGDNWMETK</sequence>
<dbReference type="SUPFAM" id="SSF56672">
    <property type="entry name" value="DNA/RNA polymerases"/>
    <property type="match status" value="1"/>
</dbReference>
<evidence type="ECO:0000256" key="11">
    <source>
        <dbReference type="ARBA" id="ARBA00022932"/>
    </source>
</evidence>
<comment type="caution">
    <text evidence="21">The sequence shown here is derived from an EMBL/GenBank/DDBJ whole genome shotgun (WGS) entry which is preliminary data.</text>
</comment>
<dbReference type="Pfam" id="PF00476">
    <property type="entry name" value="DNA_pol_A"/>
    <property type="match status" value="1"/>
</dbReference>
<dbReference type="PROSITE" id="PS00447">
    <property type="entry name" value="DNA_POLYMERASE_A"/>
    <property type="match status" value="1"/>
</dbReference>
<dbReference type="Gene3D" id="3.40.50.1010">
    <property type="entry name" value="5'-nuclease"/>
    <property type="match status" value="1"/>
</dbReference>
<dbReference type="InterPro" id="IPR008918">
    <property type="entry name" value="HhH2"/>
</dbReference>
<dbReference type="Gene3D" id="1.20.1060.10">
    <property type="entry name" value="Taq DNA Polymerase, Chain T, domain 4"/>
    <property type="match status" value="1"/>
</dbReference>
<keyword evidence="13 16" id="KW-0234">DNA repair</keyword>
<evidence type="ECO:0000256" key="17">
    <source>
        <dbReference type="SAM" id="Coils"/>
    </source>
</evidence>
<dbReference type="Pfam" id="PF01367">
    <property type="entry name" value="5_3_exonuc"/>
    <property type="match status" value="1"/>
</dbReference>
<comment type="similarity">
    <text evidence="1 16">Belongs to the DNA polymerase type-A family.</text>
</comment>
<dbReference type="Pfam" id="PF02739">
    <property type="entry name" value="5_3_exonuc_N"/>
    <property type="match status" value="1"/>
</dbReference>
<dbReference type="InterPro" id="IPR002562">
    <property type="entry name" value="3'-5'_exonuclease_dom"/>
</dbReference>
<dbReference type="InterPro" id="IPR018320">
    <property type="entry name" value="DNA_polymerase_1"/>
</dbReference>
<dbReference type="Pfam" id="PF01612">
    <property type="entry name" value="DNA_pol_A_exo1"/>
    <property type="match status" value="1"/>
</dbReference>
<dbReference type="PRINTS" id="PR00868">
    <property type="entry name" value="DNAPOLI"/>
</dbReference>
<reference evidence="22" key="1">
    <citation type="journal article" date="2014" name="Sci. Data">
        <title>Genomes of diverse isolates of the marine cyanobacterium Prochlorococcus.</title>
        <authorList>
            <person name="Biller S."/>
            <person name="Berube P."/>
            <person name="Thompson J."/>
            <person name="Kelly L."/>
            <person name="Roggensack S."/>
            <person name="Awad L."/>
            <person name="Roache-Johnson K."/>
            <person name="Ding H."/>
            <person name="Giovannoni S.J."/>
            <person name="Moore L.R."/>
            <person name="Chisholm S.W."/>
        </authorList>
    </citation>
    <scope>NUCLEOTIDE SEQUENCE [LARGE SCALE GENOMIC DNA]</scope>
</reference>
<keyword evidence="11 16" id="KW-0239">DNA-directed DNA polymerase</keyword>
<dbReference type="CDD" id="cd09859">
    <property type="entry name" value="PIN_53EXO"/>
    <property type="match status" value="1"/>
</dbReference>
<evidence type="ECO:0000256" key="9">
    <source>
        <dbReference type="ARBA" id="ARBA00022801"/>
    </source>
</evidence>
<feature type="domain" description="3'-5' exonuclease" evidence="18">
    <location>
        <begin position="465"/>
        <end position="652"/>
    </location>
</feature>
<dbReference type="OrthoDB" id="9806424at2"/>
<dbReference type="CDD" id="cd08637">
    <property type="entry name" value="DNA_pol_A_pol_I_C"/>
    <property type="match status" value="1"/>
</dbReference>
<evidence type="ECO:0000259" key="18">
    <source>
        <dbReference type="SMART" id="SM00474"/>
    </source>
</evidence>
<dbReference type="InterPro" id="IPR002421">
    <property type="entry name" value="5-3_exonuclease"/>
</dbReference>
<dbReference type="EC" id="2.7.7.7" evidence="2 15"/>
<protein>
    <recommendedName>
        <fullName evidence="3 15">DNA polymerase I</fullName>
        <ecNumber evidence="2 15">2.7.7.7</ecNumber>
    </recommendedName>
</protein>
<dbReference type="InterPro" id="IPR012337">
    <property type="entry name" value="RNaseH-like_sf"/>
</dbReference>
<keyword evidence="8 16" id="KW-0227">DNA damage</keyword>
<keyword evidence="6 16" id="KW-0235">DNA replication</keyword>
<keyword evidence="4 16" id="KW-0808">Transferase</keyword>
<evidence type="ECO:0000256" key="10">
    <source>
        <dbReference type="ARBA" id="ARBA00022839"/>
    </source>
</evidence>
<keyword evidence="9 16" id="KW-0378">Hydrolase</keyword>
<dbReference type="GO" id="GO:0003677">
    <property type="term" value="F:DNA binding"/>
    <property type="evidence" value="ECO:0007669"/>
    <property type="project" value="UniProtKB-UniRule"/>
</dbReference>
<keyword evidence="5 16" id="KW-0548">Nucleotidyltransferase</keyword>
<dbReference type="FunFam" id="1.20.1060.10:FF:000001">
    <property type="entry name" value="DNA polymerase I"/>
    <property type="match status" value="1"/>
</dbReference>
<dbReference type="InterPro" id="IPR043502">
    <property type="entry name" value="DNA/RNA_pol_sf"/>
</dbReference>
<evidence type="ECO:0000256" key="14">
    <source>
        <dbReference type="ARBA" id="ARBA00049244"/>
    </source>
</evidence>
<dbReference type="Proteomes" id="UP000030491">
    <property type="component" value="Unassembled WGS sequence"/>
</dbReference>
<dbReference type="Gene3D" id="1.10.150.20">
    <property type="entry name" value="5' to 3' exonuclease, C-terminal subdomain"/>
    <property type="match status" value="2"/>
</dbReference>
<dbReference type="InterPro" id="IPR036279">
    <property type="entry name" value="5-3_exonuclease_C_sf"/>
</dbReference>
<comment type="catalytic activity">
    <reaction evidence="14 16">
        <text>DNA(n) + a 2'-deoxyribonucleoside 5'-triphosphate = DNA(n+1) + diphosphate</text>
        <dbReference type="Rhea" id="RHEA:22508"/>
        <dbReference type="Rhea" id="RHEA-COMP:17339"/>
        <dbReference type="Rhea" id="RHEA-COMP:17340"/>
        <dbReference type="ChEBI" id="CHEBI:33019"/>
        <dbReference type="ChEBI" id="CHEBI:61560"/>
        <dbReference type="ChEBI" id="CHEBI:173112"/>
        <dbReference type="EC" id="2.7.7.7"/>
    </reaction>
</comment>
<dbReference type="AlphaFoldDB" id="A0A0A1ZVU7"/>
<dbReference type="SMART" id="SM00475">
    <property type="entry name" value="53EXOc"/>
    <property type="match status" value="1"/>
</dbReference>
<dbReference type="PANTHER" id="PTHR10133">
    <property type="entry name" value="DNA POLYMERASE I"/>
    <property type="match status" value="1"/>
</dbReference>
<dbReference type="PANTHER" id="PTHR10133:SF27">
    <property type="entry name" value="DNA POLYMERASE NU"/>
    <property type="match status" value="1"/>
</dbReference>
<dbReference type="InterPro" id="IPR029060">
    <property type="entry name" value="PIN-like_dom_sf"/>
</dbReference>
<dbReference type="FunFam" id="1.10.150.20:FF:000003">
    <property type="entry name" value="DNA polymerase I"/>
    <property type="match status" value="1"/>
</dbReference>
<accession>A0A0A1ZVU7</accession>
<name>A0A0A1ZVU7_PROMR</name>
<dbReference type="CDD" id="cd06139">
    <property type="entry name" value="DNA_polA_I_Ecoli_like_exo"/>
    <property type="match status" value="1"/>
</dbReference>
<dbReference type="GO" id="GO:0006261">
    <property type="term" value="P:DNA-templated DNA replication"/>
    <property type="evidence" value="ECO:0007669"/>
    <property type="project" value="UniProtKB-UniRule"/>
</dbReference>
<evidence type="ECO:0000256" key="13">
    <source>
        <dbReference type="ARBA" id="ARBA00023204"/>
    </source>
</evidence>
<evidence type="ECO:0000313" key="21">
    <source>
        <dbReference type="EMBL" id="KGF93505.1"/>
    </source>
</evidence>
<evidence type="ECO:0000256" key="16">
    <source>
        <dbReference type="RuleBase" id="RU004460"/>
    </source>
</evidence>
<dbReference type="SMART" id="SM00279">
    <property type="entry name" value="HhH2"/>
    <property type="match status" value="1"/>
</dbReference>
<dbReference type="NCBIfam" id="TIGR00593">
    <property type="entry name" value="pola"/>
    <property type="match status" value="1"/>
</dbReference>
<evidence type="ECO:0000256" key="3">
    <source>
        <dbReference type="ARBA" id="ARBA00020311"/>
    </source>
</evidence>
<keyword evidence="12 16" id="KW-0238">DNA-binding</keyword>
<feature type="coiled-coil region" evidence="17">
    <location>
        <begin position="685"/>
        <end position="712"/>
    </location>
</feature>
<evidence type="ECO:0000259" key="20">
    <source>
        <dbReference type="SMART" id="SM00482"/>
    </source>
</evidence>
<dbReference type="SUPFAM" id="SSF47807">
    <property type="entry name" value="5' to 3' exonuclease, C-terminal subdomain"/>
    <property type="match status" value="1"/>
</dbReference>
<dbReference type="GO" id="GO:0006302">
    <property type="term" value="P:double-strand break repair"/>
    <property type="evidence" value="ECO:0007669"/>
    <property type="project" value="TreeGrafter"/>
</dbReference>
<dbReference type="RefSeq" id="WP_080726891.1">
    <property type="nucleotide sequence ID" value="NZ_JNAJ01000003.1"/>
</dbReference>
<gene>
    <name evidence="16" type="primary">polA</name>
    <name evidence="21" type="ORF">EU93_0134</name>
</gene>
<evidence type="ECO:0000256" key="7">
    <source>
        <dbReference type="ARBA" id="ARBA00022722"/>
    </source>
</evidence>
<evidence type="ECO:0000256" key="2">
    <source>
        <dbReference type="ARBA" id="ARBA00012417"/>
    </source>
</evidence>
<evidence type="ECO:0000256" key="1">
    <source>
        <dbReference type="ARBA" id="ARBA00007705"/>
    </source>
</evidence>
<dbReference type="InterPro" id="IPR020045">
    <property type="entry name" value="DNA_polI_H3TH"/>
</dbReference>
<dbReference type="GO" id="GO:0008408">
    <property type="term" value="F:3'-5' exonuclease activity"/>
    <property type="evidence" value="ECO:0007669"/>
    <property type="project" value="UniProtKB-UniRule"/>
</dbReference>
<proteinExistence type="inferred from homology"/>
<evidence type="ECO:0000256" key="8">
    <source>
        <dbReference type="ARBA" id="ARBA00022763"/>
    </source>
</evidence>
<dbReference type="SMART" id="SM00482">
    <property type="entry name" value="POLAc"/>
    <property type="match status" value="1"/>
</dbReference>
<dbReference type="SMART" id="SM00474">
    <property type="entry name" value="35EXOc"/>
    <property type="match status" value="1"/>
</dbReference>
<dbReference type="GO" id="GO:0008409">
    <property type="term" value="F:5'-3' exonuclease activity"/>
    <property type="evidence" value="ECO:0007669"/>
    <property type="project" value="UniProtKB-UniRule"/>
</dbReference>
<dbReference type="Gene3D" id="3.30.420.10">
    <property type="entry name" value="Ribonuclease H-like superfamily/Ribonuclease H"/>
    <property type="match status" value="1"/>
</dbReference>
<dbReference type="EMBL" id="JNAJ01000003">
    <property type="protein sequence ID" value="KGF93505.1"/>
    <property type="molecule type" value="Genomic_DNA"/>
</dbReference>
<evidence type="ECO:0000256" key="12">
    <source>
        <dbReference type="ARBA" id="ARBA00023125"/>
    </source>
</evidence>
<evidence type="ECO:0000256" key="15">
    <source>
        <dbReference type="NCBIfam" id="TIGR00593"/>
    </source>
</evidence>
<dbReference type="SUPFAM" id="SSF53098">
    <property type="entry name" value="Ribonuclease H-like"/>
    <property type="match status" value="1"/>
</dbReference>
<dbReference type="InterPro" id="IPR002298">
    <property type="entry name" value="DNA_polymerase_A"/>
</dbReference>
<dbReference type="NCBIfam" id="NF004397">
    <property type="entry name" value="PRK05755.1"/>
    <property type="match status" value="1"/>
</dbReference>
<organism evidence="21 22">
    <name type="scientific">Prochlorococcus marinus str. MIT 9116</name>
    <dbReference type="NCBI Taxonomy" id="167544"/>
    <lineage>
        <taxon>Bacteria</taxon>
        <taxon>Bacillati</taxon>
        <taxon>Cyanobacteriota</taxon>
        <taxon>Cyanophyceae</taxon>
        <taxon>Synechococcales</taxon>
        <taxon>Prochlorococcaceae</taxon>
        <taxon>Prochlorococcus</taxon>
    </lineage>
</organism>
<feature type="domain" description="5'-3' exonuclease" evidence="19">
    <location>
        <begin position="126"/>
        <end position="397"/>
    </location>
</feature>
<evidence type="ECO:0000256" key="5">
    <source>
        <dbReference type="ARBA" id="ARBA00022695"/>
    </source>
</evidence>
<feature type="domain" description="DNA-directed DNA polymerase family A palm" evidence="20">
    <location>
        <begin position="823"/>
        <end position="1045"/>
    </location>
</feature>
<dbReference type="GO" id="GO:0003887">
    <property type="term" value="F:DNA-directed DNA polymerase activity"/>
    <property type="evidence" value="ECO:0007669"/>
    <property type="project" value="UniProtKB-UniRule"/>
</dbReference>
<dbReference type="InterPro" id="IPR020046">
    <property type="entry name" value="5-3_exonucl_a-hlix_arch_N"/>
</dbReference>
<keyword evidence="10 16" id="KW-0269">Exonuclease</keyword>
<keyword evidence="7" id="KW-0540">Nuclease</keyword>